<sequence length="501" mass="55604">MTYGAMVQAFLAFQSRALEEGGNPVRGGSPVFVYLAPWLATLVPFYSMTVAMLLRQAGREVVLVWDDLPAFRVPSDEQTGIAVAIKEMVRAGFPVVRLSECTEAPHDRGDLDAARRLAALNALWWWKSPVPCRELARHTAEQFAAIAPSLPRILGFFRDYAPPRLVLPGGIFRHTGLLLHAGRKAGTVVTTYDSGPGSVSTGVNSVAAHLDDVPKVLGPLLADDPHVAGLAREIGERELRLRLEGVDKYQFQPVSAGAASPDRGAVQGDVLFPLNLENDSSALGKHRLFNDSSEWLTVTIGHILDRTTATVLVRQHPYEARLANRNDAMLDALERQFGASGRFRLLRCDATVNTYDLIRSCRLVLPFVTTLGLEAAILGRKVEMMAEAFYAGLSFTPLPRNREEYLRRIEDALATPDVPRIHEGEAWLAYYLSQICGRIWTRFTPQPQDGCVWMQENLAQLADDPDVRAVLECLGDGRFISRVQHERLMEHGFDAVYPRRQ</sequence>
<dbReference type="HOGENOM" id="CLU_550653_0_0_7"/>
<dbReference type="eggNOG" id="COG0763">
    <property type="taxonomic scope" value="Bacteria"/>
</dbReference>
<dbReference type="OrthoDB" id="5653355at2"/>
<organism evidence="2">
    <name type="scientific">Nitratidesulfovibrio vulgaris (strain DSM 19637 / Miyazaki F)</name>
    <name type="common">Desulfovibrio vulgaris</name>
    <dbReference type="NCBI Taxonomy" id="883"/>
    <lineage>
        <taxon>Bacteria</taxon>
        <taxon>Pseudomonadati</taxon>
        <taxon>Thermodesulfobacteriota</taxon>
        <taxon>Desulfovibrionia</taxon>
        <taxon>Desulfovibrionales</taxon>
        <taxon>Desulfovibrionaceae</taxon>
        <taxon>Nitratidesulfovibrio</taxon>
    </lineage>
</organism>
<feature type="transmembrane region" description="Helical" evidence="1">
    <location>
        <begin position="33"/>
        <end position="54"/>
    </location>
</feature>
<evidence type="ECO:0000256" key="1">
    <source>
        <dbReference type="SAM" id="Phobius"/>
    </source>
</evidence>
<protein>
    <submittedName>
        <fullName evidence="2">Capsule polysaccharide biosynthesis protein</fullName>
    </submittedName>
</protein>
<gene>
    <name evidence="2" type="ordered locus">DvMF_1850</name>
</gene>
<keyword evidence="1" id="KW-0812">Transmembrane</keyword>
<evidence type="ECO:0000313" key="2">
    <source>
        <dbReference type="EMBL" id="ACL08794.1"/>
    </source>
</evidence>
<keyword evidence="1" id="KW-1133">Transmembrane helix</keyword>
<keyword evidence="1" id="KW-0472">Membrane</keyword>
<reference evidence="2" key="1">
    <citation type="submission" date="2008-10" db="EMBL/GenBank/DDBJ databases">
        <title>Complete sequence of Desulfovibrio vulgaris str. 'Miyazaki F'.</title>
        <authorList>
            <person name="Lucas S."/>
            <person name="Copeland A."/>
            <person name="Lapidus A."/>
            <person name="Glavina del Rio T."/>
            <person name="Dalin E."/>
            <person name="Tice H."/>
            <person name="Bruce D."/>
            <person name="Goodwin L."/>
            <person name="Pitluck S."/>
            <person name="Sims D."/>
            <person name="Brettin T."/>
            <person name="Detter J.C."/>
            <person name="Han C."/>
            <person name="Larimer F."/>
            <person name="Land M."/>
            <person name="Hauser L."/>
            <person name="Kyrpides N."/>
            <person name="Mikhailova N."/>
            <person name="Hazen T.C."/>
            <person name="Richardson P."/>
        </authorList>
    </citation>
    <scope>NUCLEOTIDE SEQUENCE</scope>
    <source>
        <strain evidence="2">Miyazaki F</strain>
    </source>
</reference>
<dbReference type="STRING" id="883.DvMF_1850"/>
<dbReference type="AlphaFoldDB" id="B8DMF0"/>
<dbReference type="EMBL" id="CP001197">
    <property type="protein sequence ID" value="ACL08794.1"/>
    <property type="molecule type" value="Genomic_DNA"/>
</dbReference>
<accession>B8DMF0</accession>
<proteinExistence type="predicted"/>
<name>B8DMF0_NITV9</name>
<dbReference type="KEGG" id="dvm:DvMF_1850"/>